<name>A0A9X1PAE3_9BACT</name>
<dbReference type="Proteomes" id="UP001139700">
    <property type="component" value="Unassembled WGS sequence"/>
</dbReference>
<comment type="caution">
    <text evidence="3">The sequence shown here is derived from an EMBL/GenBank/DDBJ whole genome shotgun (WGS) entry which is preliminary data.</text>
</comment>
<feature type="signal peptide" evidence="1">
    <location>
        <begin position="1"/>
        <end position="21"/>
    </location>
</feature>
<keyword evidence="4" id="KW-1185">Reference proteome</keyword>
<feature type="chain" id="PRO_5040732336" evidence="1">
    <location>
        <begin position="22"/>
        <end position="204"/>
    </location>
</feature>
<evidence type="ECO:0000256" key="1">
    <source>
        <dbReference type="SAM" id="SignalP"/>
    </source>
</evidence>
<dbReference type="InterPro" id="IPR026444">
    <property type="entry name" value="Secre_tail"/>
</dbReference>
<reference evidence="3" key="1">
    <citation type="submission" date="2021-12" db="EMBL/GenBank/DDBJ databases">
        <title>Novel species in genus Dyadobacter.</title>
        <authorList>
            <person name="Ma C."/>
        </authorList>
    </citation>
    <scope>NUCLEOTIDE SEQUENCE</scope>
    <source>
        <strain evidence="3">CY399</strain>
    </source>
</reference>
<dbReference type="Pfam" id="PF18962">
    <property type="entry name" value="Por_Secre_tail"/>
    <property type="match status" value="1"/>
</dbReference>
<protein>
    <submittedName>
        <fullName evidence="3">T9SS type A sorting domain-containing protein</fullName>
    </submittedName>
</protein>
<evidence type="ECO:0000259" key="2">
    <source>
        <dbReference type="Pfam" id="PF18962"/>
    </source>
</evidence>
<accession>A0A9X1PAE3</accession>
<dbReference type="AlphaFoldDB" id="A0A9X1PAE3"/>
<keyword evidence="1" id="KW-0732">Signal</keyword>
<gene>
    <name evidence="3" type="ORF">LXM24_06200</name>
</gene>
<evidence type="ECO:0000313" key="3">
    <source>
        <dbReference type="EMBL" id="MCF0039672.1"/>
    </source>
</evidence>
<proteinExistence type="predicted"/>
<evidence type="ECO:0000313" key="4">
    <source>
        <dbReference type="Proteomes" id="UP001139700"/>
    </source>
</evidence>
<feature type="domain" description="Secretion system C-terminal sorting" evidence="2">
    <location>
        <begin position="124"/>
        <end position="200"/>
    </location>
</feature>
<sequence>MKRNILYLMILLTLALQGLNAQSVSNGSRLNMVSKKKPASGENIKFSGLATGSSYKLLSLQNPKALNSFYRSFLFSSPNASESTGVATTEIVEKVTDRRQPAMEAQLKAEEQLYVNDKISVSNIYPNPASEYADLDYNITANIRDAKVIIYNVLGSQMAELPLTRNDRKLRVNTKDMPTGLYFYQLSLDGQKVATKKMLVRHQQ</sequence>
<dbReference type="EMBL" id="JAJTTA010000002">
    <property type="protein sequence ID" value="MCF0039672.1"/>
    <property type="molecule type" value="Genomic_DNA"/>
</dbReference>
<dbReference type="NCBIfam" id="TIGR04183">
    <property type="entry name" value="Por_Secre_tail"/>
    <property type="match status" value="1"/>
</dbReference>
<organism evidence="3 4">
    <name type="scientific">Dyadobacter fanqingshengii</name>
    <dbReference type="NCBI Taxonomy" id="2906443"/>
    <lineage>
        <taxon>Bacteria</taxon>
        <taxon>Pseudomonadati</taxon>
        <taxon>Bacteroidota</taxon>
        <taxon>Cytophagia</taxon>
        <taxon>Cytophagales</taxon>
        <taxon>Spirosomataceae</taxon>
        <taxon>Dyadobacter</taxon>
    </lineage>
</organism>
<dbReference type="RefSeq" id="WP_234612115.1">
    <property type="nucleotide sequence ID" value="NZ_CP098806.1"/>
</dbReference>